<dbReference type="AlphaFoldDB" id="A0A0F9K0F0"/>
<comment type="caution">
    <text evidence="1">The sequence shown here is derived from an EMBL/GenBank/DDBJ whole genome shotgun (WGS) entry which is preliminary data.</text>
</comment>
<accession>A0A0F9K0F0</accession>
<reference evidence="1" key="1">
    <citation type="journal article" date="2015" name="Nature">
        <title>Complex archaea that bridge the gap between prokaryotes and eukaryotes.</title>
        <authorList>
            <person name="Spang A."/>
            <person name="Saw J.H."/>
            <person name="Jorgensen S.L."/>
            <person name="Zaremba-Niedzwiedzka K."/>
            <person name="Martijn J."/>
            <person name="Lind A.E."/>
            <person name="van Eijk R."/>
            <person name="Schleper C."/>
            <person name="Guy L."/>
            <person name="Ettema T.J."/>
        </authorList>
    </citation>
    <scope>NUCLEOTIDE SEQUENCE</scope>
</reference>
<gene>
    <name evidence="1" type="ORF">LCGC14_1390060</name>
</gene>
<proteinExistence type="predicted"/>
<evidence type="ECO:0000313" key="1">
    <source>
        <dbReference type="EMBL" id="KKM75453.1"/>
    </source>
</evidence>
<protein>
    <submittedName>
        <fullName evidence="1">Uncharacterized protein</fullName>
    </submittedName>
</protein>
<dbReference type="EMBL" id="LAZR01008973">
    <property type="protein sequence ID" value="KKM75453.1"/>
    <property type="molecule type" value="Genomic_DNA"/>
</dbReference>
<organism evidence="1">
    <name type="scientific">marine sediment metagenome</name>
    <dbReference type="NCBI Taxonomy" id="412755"/>
    <lineage>
        <taxon>unclassified sequences</taxon>
        <taxon>metagenomes</taxon>
        <taxon>ecological metagenomes</taxon>
    </lineage>
</organism>
<name>A0A0F9K0F0_9ZZZZ</name>
<sequence>MKKVKVELTGITPLLMNNPASMIESSTKGLQSKTRETDHKKSAEKLAYKDKKGVLYIPAEAIKGTLIGASSYKKIGKFSARPMIAGGVSILPQQISLGTKEYELDIRTVVIQRNRVVKARPMVEDWKVEFELLYNDKLIGNSEIIKTILIEAGERVGLLDFRPQKLGSFGMFKVTKWKEE</sequence>